<sequence length="375" mass="42686">MNFIKFVDKKCQCNLINRIGPPPIYLLEPPPMPPLPIEFENLIISNTQNFEKFLKCPIKNQTAITNDNLLISNFTMNNSYLVIVIVIIVILIVLLILFILFAFIIVYITRLKLSRKNENLNQSKNSSTTKHESQQTVSVLTLTSPSFTQLTNSPNSTQSYAESFEEKNNLIFENPKKIPLNSFSKLPLHENTFKPIQNNFNNMSSSVSSSCSSASPNKQSISNDSIETSRTNSTILTQGTRPIRVQKRNLPNENQHYYESIGDISQLYFDVDDQSMYKKNLSRFIIPESVPVNSYQVNLDFDKQHYPITCCSCTLMKFNNQSINHMCRSNFDRNQNGNSQLNLSNNVKYLTQSNINSSQSGSNLNSSNFLKSLIV</sequence>
<organism evidence="2 3">
    <name type="scientific">Brachionus calyciflorus</name>
    <dbReference type="NCBI Taxonomy" id="104777"/>
    <lineage>
        <taxon>Eukaryota</taxon>
        <taxon>Metazoa</taxon>
        <taxon>Spiralia</taxon>
        <taxon>Gnathifera</taxon>
        <taxon>Rotifera</taxon>
        <taxon>Eurotatoria</taxon>
        <taxon>Monogononta</taxon>
        <taxon>Pseudotrocha</taxon>
        <taxon>Ploima</taxon>
        <taxon>Brachionidae</taxon>
        <taxon>Brachionus</taxon>
    </lineage>
</organism>
<evidence type="ECO:0000313" key="3">
    <source>
        <dbReference type="Proteomes" id="UP000663879"/>
    </source>
</evidence>
<reference evidence="2" key="1">
    <citation type="submission" date="2021-02" db="EMBL/GenBank/DDBJ databases">
        <authorList>
            <person name="Nowell W R."/>
        </authorList>
    </citation>
    <scope>NUCLEOTIDE SEQUENCE</scope>
    <source>
        <strain evidence="2">Ploen Becks lab</strain>
    </source>
</reference>
<proteinExistence type="predicted"/>
<name>A0A813M4P8_9BILA</name>
<feature type="transmembrane region" description="Helical" evidence="1">
    <location>
        <begin position="80"/>
        <end position="108"/>
    </location>
</feature>
<evidence type="ECO:0000256" key="1">
    <source>
        <dbReference type="SAM" id="Phobius"/>
    </source>
</evidence>
<keyword evidence="1" id="KW-0812">Transmembrane</keyword>
<accession>A0A813M4P8</accession>
<dbReference type="EMBL" id="CAJNOC010000032">
    <property type="protein sequence ID" value="CAF0708417.1"/>
    <property type="molecule type" value="Genomic_DNA"/>
</dbReference>
<comment type="caution">
    <text evidence="2">The sequence shown here is derived from an EMBL/GenBank/DDBJ whole genome shotgun (WGS) entry which is preliminary data.</text>
</comment>
<dbReference type="OrthoDB" id="10547690at2759"/>
<protein>
    <submittedName>
        <fullName evidence="2">Uncharacterized protein</fullName>
    </submittedName>
</protein>
<keyword evidence="1" id="KW-1133">Transmembrane helix</keyword>
<keyword evidence="3" id="KW-1185">Reference proteome</keyword>
<keyword evidence="1" id="KW-0472">Membrane</keyword>
<dbReference type="AlphaFoldDB" id="A0A813M4P8"/>
<evidence type="ECO:0000313" key="2">
    <source>
        <dbReference type="EMBL" id="CAF0708417.1"/>
    </source>
</evidence>
<gene>
    <name evidence="2" type="ORF">OXX778_LOCUS602</name>
</gene>
<dbReference type="Proteomes" id="UP000663879">
    <property type="component" value="Unassembled WGS sequence"/>
</dbReference>